<proteinExistence type="predicted"/>
<dbReference type="SUPFAM" id="SSF51338">
    <property type="entry name" value="Composite domain of metallo-dependent hydrolases"/>
    <property type="match status" value="1"/>
</dbReference>
<dbReference type="Proteomes" id="UP001165287">
    <property type="component" value="Unassembled WGS sequence"/>
</dbReference>
<name>A0ABS7UPQ6_9BACI</name>
<dbReference type="Pfam" id="PF07969">
    <property type="entry name" value="Amidohydro_3"/>
    <property type="match status" value="1"/>
</dbReference>
<evidence type="ECO:0000313" key="2">
    <source>
        <dbReference type="EMBL" id="MBZ5750146.1"/>
    </source>
</evidence>
<dbReference type="RefSeq" id="WP_224138161.1">
    <property type="nucleotide sequence ID" value="NZ_JAIQUM010000012.1"/>
</dbReference>
<dbReference type="EMBL" id="JAIQUM010000012">
    <property type="protein sequence ID" value="MBZ5750146.1"/>
    <property type="molecule type" value="Genomic_DNA"/>
</dbReference>
<keyword evidence="3" id="KW-1185">Reference proteome</keyword>
<organism evidence="2 3">
    <name type="scientific">Metabacillus rhizolycopersici</name>
    <dbReference type="NCBI Taxonomy" id="2875709"/>
    <lineage>
        <taxon>Bacteria</taxon>
        <taxon>Bacillati</taxon>
        <taxon>Bacillota</taxon>
        <taxon>Bacilli</taxon>
        <taxon>Bacillales</taxon>
        <taxon>Bacillaceae</taxon>
        <taxon>Metabacillus</taxon>
    </lineage>
</organism>
<sequence>MGTLWFGGKIYTLEKEGRHVEAVFVKKGFIIETGRYKDLTNKYKTEINKTYDLKGKTMIPGLVDSHVHLIGHGEKLSRLDFSLTTSAEQLLEMIKNRVNNSKQGSWIIGEGWNENQLVDQRIIHKIEIDQIAPDHPVLLRRVCRHAVIANSKALELANITRDTPDPIGGVIVKDEKNEPTGYLLDQAQEFLLDIAPSPTQKELEHSLEVSIKECYQKGLVGAHSEDLSYFGSLDQTLGAFHHVLNKGLKFRTHLLIHHQIVDEFHQKKRDLGRNGEFGAMKIFADGALGGRTALLSFPYHDAPNTTGVAIHSKSELATLISKARGYRMEVAIHVIGDLAFEWALDAICANPPQKGQHDRLIHGQVLRKDLIEKAKQLPIIMDIQPRFVASDFPWVIERIGEEHMDMCYAWKTLLQEGIHCAGGSDAPIESIDPLLGIYAAVTRTSSYENSGMSYYPEQKLSVYEAVELYTKGSAYAIHHSHDRGMIRQGYTADFTIFDQDIFEIEHDELLHTKVMLTVIDNDIMYKYE</sequence>
<dbReference type="InterPro" id="IPR011059">
    <property type="entry name" value="Metal-dep_hydrolase_composite"/>
</dbReference>
<dbReference type="PANTHER" id="PTHR22642:SF2">
    <property type="entry name" value="PROTEIN LONG AFTER FAR-RED 3"/>
    <property type="match status" value="1"/>
</dbReference>
<dbReference type="InterPro" id="IPR013108">
    <property type="entry name" value="Amidohydro_3"/>
</dbReference>
<feature type="domain" description="Amidohydrolase 3" evidence="1">
    <location>
        <begin position="50"/>
        <end position="525"/>
    </location>
</feature>
<gene>
    <name evidence="2" type="ORF">K9V48_07795</name>
</gene>
<dbReference type="Gene3D" id="2.30.40.10">
    <property type="entry name" value="Urease, subunit C, domain 1"/>
    <property type="match status" value="1"/>
</dbReference>
<evidence type="ECO:0000259" key="1">
    <source>
        <dbReference type="Pfam" id="PF07969"/>
    </source>
</evidence>
<dbReference type="PANTHER" id="PTHR22642">
    <property type="entry name" value="IMIDAZOLONEPROPIONASE"/>
    <property type="match status" value="1"/>
</dbReference>
<protein>
    <submittedName>
        <fullName evidence="2">Amidohydrolase</fullName>
    </submittedName>
</protein>
<accession>A0ABS7UPQ6</accession>
<reference evidence="2" key="1">
    <citation type="submission" date="2024-05" db="EMBL/GenBank/DDBJ databases">
        <title>Metabacillus sp. nov., isolated from the rhizosphere soil of tomato plants.</title>
        <authorList>
            <person name="Ma R."/>
        </authorList>
    </citation>
    <scope>NUCLEOTIDE SEQUENCE</scope>
    <source>
        <strain evidence="2">DBTR6</strain>
    </source>
</reference>
<dbReference type="CDD" id="cd01300">
    <property type="entry name" value="YtcJ_like"/>
    <property type="match status" value="1"/>
</dbReference>
<dbReference type="Gene3D" id="3.10.310.70">
    <property type="match status" value="1"/>
</dbReference>
<dbReference type="InterPro" id="IPR032466">
    <property type="entry name" value="Metal_Hydrolase"/>
</dbReference>
<dbReference type="SUPFAM" id="SSF51556">
    <property type="entry name" value="Metallo-dependent hydrolases"/>
    <property type="match status" value="1"/>
</dbReference>
<comment type="caution">
    <text evidence="2">The sequence shown here is derived from an EMBL/GenBank/DDBJ whole genome shotgun (WGS) entry which is preliminary data.</text>
</comment>
<evidence type="ECO:0000313" key="3">
    <source>
        <dbReference type="Proteomes" id="UP001165287"/>
    </source>
</evidence>
<dbReference type="InterPro" id="IPR033932">
    <property type="entry name" value="YtcJ-like"/>
</dbReference>
<dbReference type="Gene3D" id="3.20.20.140">
    <property type="entry name" value="Metal-dependent hydrolases"/>
    <property type="match status" value="1"/>
</dbReference>